<dbReference type="InterPro" id="IPR016040">
    <property type="entry name" value="NAD(P)-bd_dom"/>
</dbReference>
<reference evidence="3" key="2">
    <citation type="submission" date="2023-06" db="EMBL/GenBank/DDBJ databases">
        <title>Identification and characterization of horizontal gene transfer across gut microbiota members of farm animals based on homology search.</title>
        <authorList>
            <person name="Zeman M."/>
            <person name="Kubasova T."/>
            <person name="Jahodarova E."/>
            <person name="Nykrynova M."/>
            <person name="Rychlik I."/>
        </authorList>
    </citation>
    <scope>NUCLEOTIDE SEQUENCE [LARGE SCALE GENOMIC DNA]</scope>
    <source>
        <strain evidence="3">105_WCHN</strain>
    </source>
</reference>
<protein>
    <submittedName>
        <fullName evidence="2">NAD(P)H-binding protein</fullName>
    </submittedName>
</protein>
<dbReference type="Proteomes" id="UP001529423">
    <property type="component" value="Unassembled WGS sequence"/>
</dbReference>
<dbReference type="Pfam" id="PF13460">
    <property type="entry name" value="NAD_binding_10"/>
    <property type="match status" value="1"/>
</dbReference>
<keyword evidence="3" id="KW-1185">Reference proteome</keyword>
<reference evidence="2 3" key="3">
    <citation type="submission" date="2023-06" db="EMBL/GenBank/DDBJ databases">
        <authorList>
            <person name="Zeman M."/>
            <person name="Kubasova T."/>
            <person name="Jahodarova E."/>
            <person name="Nykrynova M."/>
            <person name="Rychlik I."/>
        </authorList>
    </citation>
    <scope>NUCLEOTIDE SEQUENCE [LARGE SCALE GENOMIC DNA]</scope>
    <source>
        <strain evidence="2 3">105_WCHN</strain>
    </source>
</reference>
<comment type="caution">
    <text evidence="2">The sequence shown here is derived from an EMBL/GenBank/DDBJ whole genome shotgun (WGS) entry which is preliminary data.</text>
</comment>
<accession>A0ABT7VM40</accession>
<gene>
    <name evidence="2" type="ORF">QUW46_04375</name>
</gene>
<feature type="domain" description="NAD(P)-binding" evidence="1">
    <location>
        <begin position="70"/>
        <end position="160"/>
    </location>
</feature>
<evidence type="ECO:0000259" key="1">
    <source>
        <dbReference type="Pfam" id="PF13460"/>
    </source>
</evidence>
<sequence length="185" mass="20563">MGRTVIVSRRHDDLSQLIMKKMYDAVTRGNFKLTFQRGDELCWLPQVGDPVDDEVQMLATVLDQSVFLPRKIVMLSMAGTADEVDGDQLRKWYGSRAQEELWAHQYAIKMIDEFELPYTILRTPPLVAHSAPAVLTDEGQPLVGTGVSAAELAGVIERVLLTDQYNGKSLGITASEVGVQQDDQD</sequence>
<evidence type="ECO:0000313" key="2">
    <source>
        <dbReference type="EMBL" id="MDM8333812.1"/>
    </source>
</evidence>
<organism evidence="2 3">
    <name type="scientific">Limosilactobacillus panis</name>
    <dbReference type="NCBI Taxonomy" id="47493"/>
    <lineage>
        <taxon>Bacteria</taxon>
        <taxon>Bacillati</taxon>
        <taxon>Bacillota</taxon>
        <taxon>Bacilli</taxon>
        <taxon>Lactobacillales</taxon>
        <taxon>Lactobacillaceae</taxon>
        <taxon>Limosilactobacillus</taxon>
    </lineage>
</organism>
<proteinExistence type="predicted"/>
<dbReference type="EMBL" id="JAUDEO010000018">
    <property type="protein sequence ID" value="MDM8333812.1"/>
    <property type="molecule type" value="Genomic_DNA"/>
</dbReference>
<name>A0ABT7VM40_9LACO</name>
<dbReference type="RefSeq" id="WP_289559891.1">
    <property type="nucleotide sequence ID" value="NZ_JAUDEO010000018.1"/>
</dbReference>
<reference evidence="2 3" key="1">
    <citation type="submission" date="2023-06" db="EMBL/GenBank/DDBJ databases">
        <title>Identification and characterization of horizontal gene transfer across gut microbiota members of farm animals based on homology search.</title>
        <authorList>
            <person name="Schwarzerova J."/>
            <person name="Nykrynova M."/>
            <person name="Jureckova K."/>
            <person name="Cejkova D."/>
            <person name="Rychlik I."/>
        </authorList>
    </citation>
    <scope>NUCLEOTIDE SEQUENCE [LARGE SCALE GENOMIC DNA]</scope>
    <source>
        <strain evidence="2 3">105_WCHN</strain>
    </source>
</reference>
<evidence type="ECO:0000313" key="3">
    <source>
        <dbReference type="Proteomes" id="UP001529423"/>
    </source>
</evidence>